<evidence type="ECO:0000313" key="13">
    <source>
        <dbReference type="Proteomes" id="UP000315825"/>
    </source>
</evidence>
<evidence type="ECO:0000256" key="8">
    <source>
        <dbReference type="ARBA" id="ARBA00022679"/>
    </source>
</evidence>
<keyword evidence="9" id="KW-0443">Lipid metabolism</keyword>
<evidence type="ECO:0000256" key="9">
    <source>
        <dbReference type="ARBA" id="ARBA00023098"/>
    </source>
</evidence>
<gene>
    <name evidence="12" type="primary">lpxB</name>
    <name evidence="12" type="ORF">EVA92_03705</name>
</gene>
<evidence type="ECO:0000256" key="4">
    <source>
        <dbReference type="ARBA" id="ARBA00020902"/>
    </source>
</evidence>
<keyword evidence="6" id="KW-0441">Lipid A biosynthesis</keyword>
<evidence type="ECO:0000256" key="11">
    <source>
        <dbReference type="NCBIfam" id="TIGR00215"/>
    </source>
</evidence>
<dbReference type="GO" id="GO:0008915">
    <property type="term" value="F:lipid-A-disaccharide synthase activity"/>
    <property type="evidence" value="ECO:0007669"/>
    <property type="project" value="UniProtKB-UniRule"/>
</dbReference>
<evidence type="ECO:0000256" key="2">
    <source>
        <dbReference type="ARBA" id="ARBA00007868"/>
    </source>
</evidence>
<dbReference type="NCBIfam" id="TIGR00215">
    <property type="entry name" value="lpxB"/>
    <property type="match status" value="1"/>
</dbReference>
<dbReference type="GO" id="GO:0005543">
    <property type="term" value="F:phospholipid binding"/>
    <property type="evidence" value="ECO:0007669"/>
    <property type="project" value="TreeGrafter"/>
</dbReference>
<comment type="catalytic activity">
    <reaction evidence="10">
        <text>a lipid X + a UDP-2-N,3-O-bis[(3R)-3-hydroxyacyl]-alpha-D-glucosamine = a lipid A disaccharide + UDP + H(+)</text>
        <dbReference type="Rhea" id="RHEA:67828"/>
        <dbReference type="ChEBI" id="CHEBI:15378"/>
        <dbReference type="ChEBI" id="CHEBI:58223"/>
        <dbReference type="ChEBI" id="CHEBI:137748"/>
        <dbReference type="ChEBI" id="CHEBI:176338"/>
        <dbReference type="ChEBI" id="CHEBI:176343"/>
        <dbReference type="EC" id="2.4.1.182"/>
    </reaction>
</comment>
<keyword evidence="5" id="KW-0444">Lipid biosynthesis</keyword>
<evidence type="ECO:0000256" key="7">
    <source>
        <dbReference type="ARBA" id="ARBA00022676"/>
    </source>
</evidence>
<dbReference type="EMBL" id="SHBE01000006">
    <property type="protein sequence ID" value="RZO26167.1"/>
    <property type="molecule type" value="Genomic_DNA"/>
</dbReference>
<evidence type="ECO:0000313" key="12">
    <source>
        <dbReference type="EMBL" id="RZO26167.1"/>
    </source>
</evidence>
<keyword evidence="8 12" id="KW-0808">Transferase</keyword>
<evidence type="ECO:0000256" key="10">
    <source>
        <dbReference type="ARBA" id="ARBA00048975"/>
    </source>
</evidence>
<sequence>MKLKIGIVSAEPSGDLLASKLIENLEEKFNEVELIGVGSGPLGKYKINQDRKELEIMGLIDPVINYRKIKNFQHELIEQFISAEIDVFIGVDSPDFNFGIHKSLKKNNIPTVQVVCPSVWAWRPNRTKHFKHIDYMLCLFEFELNYTSNVNNSSFCIGHPLVDKANNSIKKEPRNQICLLPGSRQSEIKNNIKIMIDAFNIFNSKNNFTATIPCYNEGSKNLVNSYLKNENNIKSTLKSTIDVLSESKAAIICSGTATLEAFLLKVPSAIVYKTNFLNYLILKKFVKSKFIGLPNIISNQQLYKEFVQSDFTKENIAKEIENLVTNRNQKKEALDSVDLSIKRPNFKDFVNKFYEDCRSR</sequence>
<organism evidence="12 13">
    <name type="scientific">SAR86 cluster bacterium</name>
    <dbReference type="NCBI Taxonomy" id="2030880"/>
    <lineage>
        <taxon>Bacteria</taxon>
        <taxon>Pseudomonadati</taxon>
        <taxon>Pseudomonadota</taxon>
        <taxon>Gammaproteobacteria</taxon>
        <taxon>SAR86 cluster</taxon>
    </lineage>
</organism>
<evidence type="ECO:0000256" key="1">
    <source>
        <dbReference type="ARBA" id="ARBA00002056"/>
    </source>
</evidence>
<evidence type="ECO:0000256" key="6">
    <source>
        <dbReference type="ARBA" id="ARBA00022556"/>
    </source>
</evidence>
<accession>A0A520MY54</accession>
<proteinExistence type="inferred from homology"/>
<comment type="caution">
    <text evidence="12">The sequence shown here is derived from an EMBL/GenBank/DDBJ whole genome shotgun (WGS) entry which is preliminary data.</text>
</comment>
<dbReference type="GO" id="GO:0016020">
    <property type="term" value="C:membrane"/>
    <property type="evidence" value="ECO:0007669"/>
    <property type="project" value="GOC"/>
</dbReference>
<name>A0A520MY54_9GAMM</name>
<comment type="similarity">
    <text evidence="2">Belongs to the LpxB family.</text>
</comment>
<comment type="function">
    <text evidence="1">Condensation of UDP-2,3-diacylglucosamine and 2,3-diacylglucosamine-1-phosphate to form lipid A disaccharide, a precursor of lipid A, a phosphorylated glycolipid that anchors the lipopolysaccharide to the outer membrane of the cell.</text>
</comment>
<protein>
    <recommendedName>
        <fullName evidence="4 11">Lipid-A-disaccharide synthase</fullName>
        <ecNumber evidence="3 11">2.4.1.182</ecNumber>
    </recommendedName>
</protein>
<dbReference type="GO" id="GO:0009245">
    <property type="term" value="P:lipid A biosynthetic process"/>
    <property type="evidence" value="ECO:0007669"/>
    <property type="project" value="UniProtKB-UniRule"/>
</dbReference>
<evidence type="ECO:0000256" key="3">
    <source>
        <dbReference type="ARBA" id="ARBA00012687"/>
    </source>
</evidence>
<dbReference type="Proteomes" id="UP000315825">
    <property type="component" value="Unassembled WGS sequence"/>
</dbReference>
<dbReference type="PANTHER" id="PTHR30372:SF4">
    <property type="entry name" value="LIPID-A-DISACCHARIDE SYNTHASE, MITOCHONDRIAL-RELATED"/>
    <property type="match status" value="1"/>
</dbReference>
<dbReference type="PANTHER" id="PTHR30372">
    <property type="entry name" value="LIPID-A-DISACCHARIDE SYNTHASE"/>
    <property type="match status" value="1"/>
</dbReference>
<keyword evidence="7 12" id="KW-0328">Glycosyltransferase</keyword>
<evidence type="ECO:0000256" key="5">
    <source>
        <dbReference type="ARBA" id="ARBA00022516"/>
    </source>
</evidence>
<dbReference type="EC" id="2.4.1.182" evidence="3 11"/>
<dbReference type="Pfam" id="PF02684">
    <property type="entry name" value="LpxB"/>
    <property type="match status" value="1"/>
</dbReference>
<reference evidence="12 13" key="1">
    <citation type="submission" date="2019-02" db="EMBL/GenBank/DDBJ databases">
        <title>Prokaryotic population dynamics and viral predation in marine succession experiment using metagenomics: the confinement effect.</title>
        <authorList>
            <person name="Haro-Moreno J.M."/>
            <person name="Rodriguez-Valera F."/>
            <person name="Lopez-Perez M."/>
        </authorList>
    </citation>
    <scope>NUCLEOTIDE SEQUENCE [LARGE SCALE GENOMIC DNA]</scope>
    <source>
        <strain evidence="12">MED-G159</strain>
    </source>
</reference>
<dbReference type="AlphaFoldDB" id="A0A520MY54"/>
<dbReference type="SUPFAM" id="SSF53756">
    <property type="entry name" value="UDP-Glycosyltransferase/glycogen phosphorylase"/>
    <property type="match status" value="1"/>
</dbReference>
<dbReference type="InterPro" id="IPR003835">
    <property type="entry name" value="Glyco_trans_19"/>
</dbReference>